<gene>
    <name evidence="2" type="ORF">D0X99_13975</name>
</gene>
<keyword evidence="3" id="KW-1185">Reference proteome</keyword>
<keyword evidence="1" id="KW-1133">Transmembrane helix</keyword>
<feature type="transmembrane region" description="Helical" evidence="1">
    <location>
        <begin position="15"/>
        <end position="35"/>
    </location>
</feature>
<dbReference type="AlphaFoldDB" id="A0A418PPC0"/>
<evidence type="ECO:0008006" key="4">
    <source>
        <dbReference type="Google" id="ProtNLM"/>
    </source>
</evidence>
<name>A0A418PPC0_9BACT</name>
<evidence type="ECO:0000313" key="3">
    <source>
        <dbReference type="Proteomes" id="UP000283522"/>
    </source>
</evidence>
<protein>
    <recommendedName>
        <fullName evidence="4">Bacterial Pleckstrin homology domain-containing protein</fullName>
    </recommendedName>
</protein>
<proteinExistence type="predicted"/>
<reference evidence="2 3" key="1">
    <citation type="submission" date="2018-09" db="EMBL/GenBank/DDBJ databases">
        <authorList>
            <person name="Wang X."/>
            <person name="Du Z."/>
        </authorList>
    </citation>
    <scope>NUCLEOTIDE SEQUENCE [LARGE SCALE GENOMIC DNA]</scope>
    <source>
        <strain evidence="2 3">N3</strain>
    </source>
</reference>
<comment type="caution">
    <text evidence="2">The sequence shown here is derived from an EMBL/GenBank/DDBJ whole genome shotgun (WGS) entry which is preliminary data.</text>
</comment>
<evidence type="ECO:0000313" key="2">
    <source>
        <dbReference type="EMBL" id="RIW13928.1"/>
    </source>
</evidence>
<keyword evidence="1" id="KW-0472">Membrane</keyword>
<evidence type="ECO:0000256" key="1">
    <source>
        <dbReference type="SAM" id="Phobius"/>
    </source>
</evidence>
<dbReference type="Proteomes" id="UP000283522">
    <property type="component" value="Unassembled WGS sequence"/>
</dbReference>
<dbReference type="EMBL" id="QXML01000007">
    <property type="protein sequence ID" value="RIW13928.1"/>
    <property type="molecule type" value="Genomic_DNA"/>
</dbReference>
<organism evidence="2 3">
    <name type="scientific">Algoriphagus lacus</name>
    <dbReference type="NCBI Taxonomy" id="2056311"/>
    <lineage>
        <taxon>Bacteria</taxon>
        <taxon>Pseudomonadati</taxon>
        <taxon>Bacteroidota</taxon>
        <taxon>Cytophagia</taxon>
        <taxon>Cytophagales</taxon>
        <taxon>Cyclobacteriaceae</taxon>
        <taxon>Algoriphagus</taxon>
    </lineage>
</organism>
<keyword evidence="1" id="KW-0812">Transmembrane</keyword>
<dbReference type="OrthoDB" id="582675at2"/>
<feature type="transmembrane region" description="Helical" evidence="1">
    <location>
        <begin position="47"/>
        <end position="65"/>
    </location>
</feature>
<dbReference type="RefSeq" id="WP_119478471.1">
    <property type="nucleotide sequence ID" value="NZ_QXML01000007.1"/>
</dbReference>
<accession>A0A418PPC0</accession>
<sequence>MSEYVFKETQRFKQIWIWAVLVGVTAISLWELFFIESSKPTESWGKALPLVILFLVFALLLNLKLKIRIDSESLKFSFYPIIRERKYQFEDIDSMELIEYNGLLEYGGWGIKWNLNSWSYTTGGRHGILVKTGNKKFLLGTHKPEEAKKALEQFASFKSQSYGS</sequence>